<evidence type="ECO:0000256" key="5">
    <source>
        <dbReference type="SAM" id="Phobius"/>
    </source>
</evidence>
<feature type="transmembrane region" description="Helical" evidence="5">
    <location>
        <begin position="300"/>
        <end position="319"/>
    </location>
</feature>
<dbReference type="Proteomes" id="UP000494165">
    <property type="component" value="Unassembled WGS sequence"/>
</dbReference>
<feature type="transmembrane region" description="Helical" evidence="5">
    <location>
        <begin position="120"/>
        <end position="140"/>
    </location>
</feature>
<evidence type="ECO:0000256" key="4">
    <source>
        <dbReference type="ARBA" id="ARBA00023136"/>
    </source>
</evidence>
<dbReference type="InterPro" id="IPR037185">
    <property type="entry name" value="EmrE-like"/>
</dbReference>
<reference evidence="7 8" key="1">
    <citation type="submission" date="2020-04" db="EMBL/GenBank/DDBJ databases">
        <authorList>
            <person name="Alioto T."/>
            <person name="Alioto T."/>
            <person name="Gomez Garrido J."/>
        </authorList>
    </citation>
    <scope>NUCLEOTIDE SEQUENCE [LARGE SCALE GENOMIC DNA]</scope>
</reference>
<feature type="transmembrane region" description="Helical" evidence="5">
    <location>
        <begin position="271"/>
        <end position="293"/>
    </location>
</feature>
<dbReference type="Pfam" id="PF00892">
    <property type="entry name" value="EamA"/>
    <property type="match status" value="2"/>
</dbReference>
<dbReference type="AlphaFoldDB" id="A0A8S1CEL0"/>
<evidence type="ECO:0000256" key="1">
    <source>
        <dbReference type="ARBA" id="ARBA00004141"/>
    </source>
</evidence>
<feature type="domain" description="EamA" evidence="6">
    <location>
        <begin position="208"/>
        <end position="340"/>
    </location>
</feature>
<dbReference type="InterPro" id="IPR000620">
    <property type="entry name" value="EamA_dom"/>
</dbReference>
<dbReference type="EMBL" id="CADEPI010000026">
    <property type="protein sequence ID" value="CAB3366619.1"/>
    <property type="molecule type" value="Genomic_DNA"/>
</dbReference>
<keyword evidence="3 5" id="KW-1133">Transmembrane helix</keyword>
<dbReference type="GO" id="GO:0016020">
    <property type="term" value="C:membrane"/>
    <property type="evidence" value="ECO:0007669"/>
    <property type="project" value="UniProtKB-SubCell"/>
</dbReference>
<keyword evidence="8" id="KW-1185">Reference proteome</keyword>
<keyword evidence="4 5" id="KW-0472">Membrane</keyword>
<evidence type="ECO:0000313" key="7">
    <source>
        <dbReference type="EMBL" id="CAB3366619.1"/>
    </source>
</evidence>
<feature type="transmembrane region" description="Helical" evidence="5">
    <location>
        <begin position="85"/>
        <end position="108"/>
    </location>
</feature>
<comment type="subcellular location">
    <subcellularLocation>
        <location evidence="1">Membrane</location>
        <topology evidence="1">Multi-pass membrane protein</topology>
    </subcellularLocation>
</comment>
<keyword evidence="2 5" id="KW-0812">Transmembrane</keyword>
<accession>A0A8S1CEL0</accession>
<feature type="transmembrane region" description="Helical" evidence="5">
    <location>
        <begin position="57"/>
        <end position="79"/>
    </location>
</feature>
<comment type="caution">
    <text evidence="7">The sequence shown here is derived from an EMBL/GenBank/DDBJ whole genome shotgun (WGS) entry which is preliminary data.</text>
</comment>
<feature type="transmembrane region" description="Helical" evidence="5">
    <location>
        <begin position="325"/>
        <end position="342"/>
    </location>
</feature>
<dbReference type="SUPFAM" id="SSF103481">
    <property type="entry name" value="Multidrug resistance efflux transporter EmrE"/>
    <property type="match status" value="2"/>
</dbReference>
<gene>
    <name evidence="7" type="ORF">CLODIP_2_CD15952</name>
</gene>
<dbReference type="Gene3D" id="1.10.3730.20">
    <property type="match status" value="1"/>
</dbReference>
<evidence type="ECO:0000256" key="3">
    <source>
        <dbReference type="ARBA" id="ARBA00022989"/>
    </source>
</evidence>
<evidence type="ECO:0000256" key="2">
    <source>
        <dbReference type="ARBA" id="ARBA00022692"/>
    </source>
</evidence>
<feature type="transmembrane region" description="Helical" evidence="5">
    <location>
        <begin position="209"/>
        <end position="228"/>
    </location>
</feature>
<feature type="domain" description="EamA" evidence="6">
    <location>
        <begin position="60"/>
        <end position="190"/>
    </location>
</feature>
<evidence type="ECO:0000313" key="8">
    <source>
        <dbReference type="Proteomes" id="UP000494165"/>
    </source>
</evidence>
<feature type="transmembrane region" description="Helical" evidence="5">
    <location>
        <begin position="240"/>
        <end position="259"/>
    </location>
</feature>
<dbReference type="PANTHER" id="PTHR22911">
    <property type="entry name" value="ACYL-MALONYL CONDENSING ENZYME-RELATED"/>
    <property type="match status" value="1"/>
</dbReference>
<feature type="transmembrane region" description="Helical" evidence="5">
    <location>
        <begin position="146"/>
        <end position="167"/>
    </location>
</feature>
<organism evidence="7 8">
    <name type="scientific">Cloeon dipterum</name>
    <dbReference type="NCBI Taxonomy" id="197152"/>
    <lineage>
        <taxon>Eukaryota</taxon>
        <taxon>Metazoa</taxon>
        <taxon>Ecdysozoa</taxon>
        <taxon>Arthropoda</taxon>
        <taxon>Hexapoda</taxon>
        <taxon>Insecta</taxon>
        <taxon>Pterygota</taxon>
        <taxon>Palaeoptera</taxon>
        <taxon>Ephemeroptera</taxon>
        <taxon>Pisciforma</taxon>
        <taxon>Baetidae</taxon>
        <taxon>Cloeon</taxon>
    </lineage>
</organism>
<dbReference type="OrthoDB" id="306876at2759"/>
<evidence type="ECO:0000259" key="6">
    <source>
        <dbReference type="Pfam" id="PF00892"/>
    </source>
</evidence>
<sequence>MGLTFASISTLAFETTCSLQSRVNFCQNEFSVEDEEDERNGGPSDNTRTQKLMHCCVPYLGIVLATVSSLFFSLCSVIVKMLVDIHPMELATCRFVGVLLPAIPILVYRKEDPFPRGSRLALIARCFVGTTGLMLSFYAFRHMPLADASVVVFSVPVFVAVFARIFLKEPCGIFHVVTIFLTLIGVVLITRPPMLFGNVQELEDKESMWGAIAAFSATIFGANAYVLLRALKRLHFSVIMANFGSFAIFQTMLVTFLLGELCIPRCGRDRLLVVALALFSFGGQILLTVALQIEQAGPVALARTADIVFAFIWQVMFFGEVPNKYSISGAILVTSSVLLTGLRKWLIALPEQAPLRQALWVLTR</sequence>
<protein>
    <recommendedName>
        <fullName evidence="6">EamA domain-containing protein</fullName>
    </recommendedName>
</protein>
<name>A0A8S1CEL0_9INSE</name>
<feature type="transmembrane region" description="Helical" evidence="5">
    <location>
        <begin position="172"/>
        <end position="189"/>
    </location>
</feature>
<proteinExistence type="predicted"/>
<dbReference type="PANTHER" id="PTHR22911:SF6">
    <property type="entry name" value="SOLUTE CARRIER FAMILY 35 MEMBER G1"/>
    <property type="match status" value="1"/>
</dbReference>